<comment type="caution">
    <text evidence="1">The sequence shown here is derived from an EMBL/GenBank/DDBJ whole genome shotgun (WGS) entry which is preliminary data.</text>
</comment>
<dbReference type="Proteomes" id="UP001177021">
    <property type="component" value="Unassembled WGS sequence"/>
</dbReference>
<evidence type="ECO:0000313" key="2">
    <source>
        <dbReference type="Proteomes" id="UP001177021"/>
    </source>
</evidence>
<reference evidence="1" key="1">
    <citation type="submission" date="2023-10" db="EMBL/GenBank/DDBJ databases">
        <authorList>
            <person name="Rodriguez Cubillos JULIANA M."/>
            <person name="De Vega J."/>
        </authorList>
    </citation>
    <scope>NUCLEOTIDE SEQUENCE</scope>
</reference>
<protein>
    <submittedName>
        <fullName evidence="1">Uncharacterized protein</fullName>
    </submittedName>
</protein>
<evidence type="ECO:0000313" key="1">
    <source>
        <dbReference type="EMBL" id="CAJ2656028.1"/>
    </source>
</evidence>
<keyword evidence="2" id="KW-1185">Reference proteome</keyword>
<gene>
    <name evidence="1" type="ORF">MILVUS5_LOCUS22863</name>
</gene>
<accession>A0ACB0KJT3</accession>
<name>A0ACB0KJT3_TRIPR</name>
<sequence length="97" mass="11090">MFSCVPPSSPKCVSFEFVVVTDITAQGKLNCEKDSDCFMFSCFVYLMILFICFFLVVIDVNAQRRPRCKENSDCSEFPCVLPMTPKCVAFKCRCRLD</sequence>
<organism evidence="1 2">
    <name type="scientific">Trifolium pratense</name>
    <name type="common">Red clover</name>
    <dbReference type="NCBI Taxonomy" id="57577"/>
    <lineage>
        <taxon>Eukaryota</taxon>
        <taxon>Viridiplantae</taxon>
        <taxon>Streptophyta</taxon>
        <taxon>Embryophyta</taxon>
        <taxon>Tracheophyta</taxon>
        <taxon>Spermatophyta</taxon>
        <taxon>Magnoliopsida</taxon>
        <taxon>eudicotyledons</taxon>
        <taxon>Gunneridae</taxon>
        <taxon>Pentapetalae</taxon>
        <taxon>rosids</taxon>
        <taxon>fabids</taxon>
        <taxon>Fabales</taxon>
        <taxon>Fabaceae</taxon>
        <taxon>Papilionoideae</taxon>
        <taxon>50 kb inversion clade</taxon>
        <taxon>NPAAA clade</taxon>
        <taxon>Hologalegina</taxon>
        <taxon>IRL clade</taxon>
        <taxon>Trifolieae</taxon>
        <taxon>Trifolium</taxon>
    </lineage>
</organism>
<proteinExistence type="predicted"/>
<dbReference type="EMBL" id="CASHSV030000206">
    <property type="protein sequence ID" value="CAJ2656028.1"/>
    <property type="molecule type" value="Genomic_DNA"/>
</dbReference>